<protein>
    <submittedName>
        <fullName evidence="1">Uncharacterized protein</fullName>
    </submittedName>
</protein>
<name>A0A4D7QI45_9HYPH</name>
<sequence length="70" mass="7984">MFDPTKVERLAKRMFLQERLAPLDWEQLSDLSRDSYRAQARHILFGEKIAAGWASQPLARVADAAVSVVR</sequence>
<proteinExistence type="predicted"/>
<dbReference type="EMBL" id="CP039865">
    <property type="protein sequence ID" value="QCK85086.1"/>
    <property type="molecule type" value="Genomic_DNA"/>
</dbReference>
<gene>
    <name evidence="1" type="ORF">E8L99_04475</name>
</gene>
<accession>A0A4D7QI45</accession>
<organism evidence="1 2">
    <name type="scientific">Phreatobacter aquaticus</name>
    <dbReference type="NCBI Taxonomy" id="2570229"/>
    <lineage>
        <taxon>Bacteria</taxon>
        <taxon>Pseudomonadati</taxon>
        <taxon>Pseudomonadota</taxon>
        <taxon>Alphaproteobacteria</taxon>
        <taxon>Hyphomicrobiales</taxon>
        <taxon>Phreatobacteraceae</taxon>
        <taxon>Phreatobacter</taxon>
    </lineage>
</organism>
<dbReference type="Proteomes" id="UP000298588">
    <property type="component" value="Chromosome"/>
</dbReference>
<dbReference type="AlphaFoldDB" id="A0A4D7QI45"/>
<dbReference type="RefSeq" id="WP_137098420.1">
    <property type="nucleotide sequence ID" value="NZ_CP039865.1"/>
</dbReference>
<evidence type="ECO:0000313" key="2">
    <source>
        <dbReference type="Proteomes" id="UP000298588"/>
    </source>
</evidence>
<evidence type="ECO:0000313" key="1">
    <source>
        <dbReference type="EMBL" id="QCK85086.1"/>
    </source>
</evidence>
<dbReference type="KEGG" id="paqt:E8L99_04475"/>
<reference evidence="1 2" key="1">
    <citation type="submission" date="2019-04" db="EMBL/GenBank/DDBJ databases">
        <title>Phreatobacter aquaticus sp. nov.</title>
        <authorList>
            <person name="Choi A."/>
            <person name="Baek K."/>
        </authorList>
    </citation>
    <scope>NUCLEOTIDE SEQUENCE [LARGE SCALE GENOMIC DNA]</scope>
    <source>
        <strain evidence="1 2">NMCR1094</strain>
    </source>
</reference>
<keyword evidence="2" id="KW-1185">Reference proteome</keyword>